<evidence type="ECO:0000256" key="8">
    <source>
        <dbReference type="SAM" id="Phobius"/>
    </source>
</evidence>
<feature type="transmembrane region" description="Helical" evidence="8">
    <location>
        <begin position="212"/>
        <end position="232"/>
    </location>
</feature>
<dbReference type="Proteomes" id="UP000727962">
    <property type="component" value="Unassembled WGS sequence"/>
</dbReference>
<evidence type="ECO:0000259" key="9">
    <source>
        <dbReference type="Pfam" id="PF00361"/>
    </source>
</evidence>
<organism evidence="10 11">
    <name type="scientific">Fimbriimonas ginsengisoli</name>
    <dbReference type="NCBI Taxonomy" id="1005039"/>
    <lineage>
        <taxon>Bacteria</taxon>
        <taxon>Bacillati</taxon>
        <taxon>Armatimonadota</taxon>
        <taxon>Fimbriimonadia</taxon>
        <taxon>Fimbriimonadales</taxon>
        <taxon>Fimbriimonadaceae</taxon>
        <taxon>Fimbriimonas</taxon>
    </lineage>
</organism>
<accession>A0A931PSN5</accession>
<feature type="transmembrane region" description="Helical" evidence="8">
    <location>
        <begin position="31"/>
        <end position="50"/>
    </location>
</feature>
<evidence type="ECO:0000256" key="7">
    <source>
        <dbReference type="RuleBase" id="RU000320"/>
    </source>
</evidence>
<dbReference type="PANTHER" id="PTHR42682:SF5">
    <property type="entry name" value="HYDROGENASE-4 COMPONENT F"/>
    <property type="match status" value="1"/>
</dbReference>
<evidence type="ECO:0000256" key="4">
    <source>
        <dbReference type="ARBA" id="ARBA00022989"/>
    </source>
</evidence>
<feature type="transmembrane region" description="Helical" evidence="8">
    <location>
        <begin position="103"/>
        <end position="121"/>
    </location>
</feature>
<dbReference type="InterPro" id="IPR001750">
    <property type="entry name" value="ND/Mrp_TM"/>
</dbReference>
<feature type="transmembrane region" description="Helical" evidence="8">
    <location>
        <begin position="369"/>
        <end position="388"/>
    </location>
</feature>
<feature type="domain" description="NADH:quinone oxidoreductase/Mrp antiporter transmembrane" evidence="9">
    <location>
        <begin position="123"/>
        <end position="414"/>
    </location>
</feature>
<dbReference type="InterPro" id="IPR052175">
    <property type="entry name" value="ComplexI-like_HydComp"/>
</dbReference>
<evidence type="ECO:0000256" key="2">
    <source>
        <dbReference type="ARBA" id="ARBA00022475"/>
    </source>
</evidence>
<dbReference type="GO" id="GO:0005886">
    <property type="term" value="C:plasma membrane"/>
    <property type="evidence" value="ECO:0007669"/>
    <property type="project" value="UniProtKB-SubCell"/>
</dbReference>
<reference evidence="10" key="1">
    <citation type="submission" date="2020-07" db="EMBL/GenBank/DDBJ databases">
        <title>Huge and variable diversity of episymbiotic CPR bacteria and DPANN archaea in groundwater ecosystems.</title>
        <authorList>
            <person name="He C.Y."/>
            <person name="Keren R."/>
            <person name="Whittaker M."/>
            <person name="Farag I.F."/>
            <person name="Doudna J."/>
            <person name="Cate J.H.D."/>
            <person name="Banfield J.F."/>
        </authorList>
    </citation>
    <scope>NUCLEOTIDE SEQUENCE</scope>
    <source>
        <strain evidence="10">NC_groundwater_17_Pr7_B-0.1um_64_12</strain>
    </source>
</reference>
<keyword evidence="6 8" id="KW-0472">Membrane</keyword>
<feature type="transmembrane region" description="Helical" evidence="8">
    <location>
        <begin position="6"/>
        <end position="24"/>
    </location>
</feature>
<evidence type="ECO:0000256" key="3">
    <source>
        <dbReference type="ARBA" id="ARBA00022692"/>
    </source>
</evidence>
<evidence type="ECO:0000313" key="11">
    <source>
        <dbReference type="Proteomes" id="UP000727962"/>
    </source>
</evidence>
<keyword evidence="2" id="KW-1003">Cell membrane</keyword>
<feature type="transmembrane region" description="Helical" evidence="8">
    <location>
        <begin position="408"/>
        <end position="432"/>
    </location>
</feature>
<dbReference type="GO" id="GO:0042773">
    <property type="term" value="P:ATP synthesis coupled electron transport"/>
    <property type="evidence" value="ECO:0007669"/>
    <property type="project" value="InterPro"/>
</dbReference>
<gene>
    <name evidence="10" type="ORF">HYR64_00770</name>
</gene>
<dbReference type="Pfam" id="PF00361">
    <property type="entry name" value="Proton_antipo_M"/>
    <property type="match status" value="1"/>
</dbReference>
<keyword evidence="5" id="KW-0560">Oxidoreductase</keyword>
<dbReference type="PRINTS" id="PR01437">
    <property type="entry name" value="NUOXDRDTASE4"/>
</dbReference>
<feature type="transmembrane region" description="Helical" evidence="8">
    <location>
        <begin position="274"/>
        <end position="294"/>
    </location>
</feature>
<feature type="transmembrane region" description="Helical" evidence="8">
    <location>
        <begin position="70"/>
        <end position="91"/>
    </location>
</feature>
<dbReference type="EMBL" id="JACOSL010000004">
    <property type="protein sequence ID" value="MBI1755623.1"/>
    <property type="molecule type" value="Genomic_DNA"/>
</dbReference>
<feature type="transmembrane region" description="Helical" evidence="8">
    <location>
        <begin position="244"/>
        <end position="262"/>
    </location>
</feature>
<dbReference type="AlphaFoldDB" id="A0A931PSN5"/>
<feature type="transmembrane region" description="Helical" evidence="8">
    <location>
        <begin position="127"/>
        <end position="147"/>
    </location>
</feature>
<comment type="caution">
    <text evidence="10">The sequence shown here is derived from an EMBL/GenBank/DDBJ whole genome shotgun (WGS) entry which is preliminary data.</text>
</comment>
<evidence type="ECO:0000256" key="6">
    <source>
        <dbReference type="ARBA" id="ARBA00023136"/>
    </source>
</evidence>
<evidence type="ECO:0000313" key="10">
    <source>
        <dbReference type="EMBL" id="MBI1755623.1"/>
    </source>
</evidence>
<keyword evidence="4 8" id="KW-1133">Transmembrane helix</keyword>
<sequence>MIVALALSIFPIAVAVCSLAVGSVNRLRMAAAIGGVGQAAATLWVALPILRGESRPTFLIWFQMDGMAAWMASVNSIVYGAAMASAALLTANPHDLHLTSKGVRAMFGLTALFIVAANAVVCAADLGALWVAMEATTLVTAPIILLRGTRKSIEAAWKYLILCGVGIAFALLGTVLLLAAAGNGMQGGGSLGIAWLTAHASSLKKSLLNASFVFFLLGYGTKAGLFPVHNWLPDAHSEAPAPASALLSGALLNCAMVALWRIGGIVELSGSRTLLLGLLAPMGAASVLAASLMLVRQQDLKRMWAYSSIENMGLLAVAAGLRAAPIFALHALAHSLAKSSAFLLSGNVLRAYGTVSLKKLSGVMRRFPGLGFALLAAGAAVMGAPPFASFVSEWLLLARAADDRLWGIVIALVAGLALSFVAVVIHLGRAIFGEKGERAENPRYAGSILPAALLLAVSAATFLAVTPATLEFLGKALQTGGRP</sequence>
<dbReference type="GO" id="GO:0016491">
    <property type="term" value="F:oxidoreductase activity"/>
    <property type="evidence" value="ECO:0007669"/>
    <property type="project" value="UniProtKB-KW"/>
</dbReference>
<feature type="transmembrane region" description="Helical" evidence="8">
    <location>
        <begin position="159"/>
        <end position="181"/>
    </location>
</feature>
<comment type="subcellular location">
    <subcellularLocation>
        <location evidence="1">Cell membrane</location>
        <topology evidence="1">Multi-pass membrane protein</topology>
    </subcellularLocation>
    <subcellularLocation>
        <location evidence="7">Membrane</location>
        <topology evidence="7">Multi-pass membrane protein</topology>
    </subcellularLocation>
</comment>
<proteinExistence type="predicted"/>
<dbReference type="InterPro" id="IPR003918">
    <property type="entry name" value="NADH_UbQ_OxRdtase"/>
</dbReference>
<keyword evidence="3 7" id="KW-0812">Transmembrane</keyword>
<dbReference type="PANTHER" id="PTHR42682">
    <property type="entry name" value="HYDROGENASE-4 COMPONENT F"/>
    <property type="match status" value="1"/>
</dbReference>
<protein>
    <recommendedName>
        <fullName evidence="9">NADH:quinone oxidoreductase/Mrp antiporter transmembrane domain-containing protein</fullName>
    </recommendedName>
</protein>
<evidence type="ECO:0000256" key="5">
    <source>
        <dbReference type="ARBA" id="ARBA00023002"/>
    </source>
</evidence>
<dbReference type="GO" id="GO:0008137">
    <property type="term" value="F:NADH dehydrogenase (ubiquinone) activity"/>
    <property type="evidence" value="ECO:0007669"/>
    <property type="project" value="InterPro"/>
</dbReference>
<feature type="transmembrane region" description="Helical" evidence="8">
    <location>
        <begin position="444"/>
        <end position="465"/>
    </location>
</feature>
<evidence type="ECO:0000256" key="1">
    <source>
        <dbReference type="ARBA" id="ARBA00004651"/>
    </source>
</evidence>
<name>A0A931PSN5_FIMGI</name>